<evidence type="ECO:0008006" key="6">
    <source>
        <dbReference type="Google" id="ProtNLM"/>
    </source>
</evidence>
<evidence type="ECO:0000256" key="3">
    <source>
        <dbReference type="ARBA" id="ARBA00035643"/>
    </source>
</evidence>
<comment type="subcellular location">
    <subcellularLocation>
        <location evidence="2">Gas vesicle</location>
    </subcellularLocation>
</comment>
<dbReference type="Proteomes" id="UP000002985">
    <property type="component" value="Unassembled WGS sequence"/>
</dbReference>
<keyword evidence="1" id="KW-0304">Gas vesicle</keyword>
<proteinExistence type="inferred from homology"/>
<name>I3IH20_9BACT</name>
<dbReference type="PANTHER" id="PTHR36852">
    <property type="entry name" value="PROTEIN GVPL 2"/>
    <property type="match status" value="1"/>
</dbReference>
<protein>
    <recommendedName>
        <fullName evidence="6">Gas vesicle protein</fullName>
    </recommendedName>
</protein>
<dbReference type="EMBL" id="BAFH01000002">
    <property type="protein sequence ID" value="GAB61015.1"/>
    <property type="molecule type" value="Genomic_DNA"/>
</dbReference>
<evidence type="ECO:0000256" key="2">
    <source>
        <dbReference type="ARBA" id="ARBA00035108"/>
    </source>
</evidence>
<sequence length="322" mass="37359">MPGQIQRNTLDIPFGIYAYCFTQTPVSFPHTLMGIDDEHEVYAIERNGLFAIVSALSLKEFSEDALDKKMTDMVWIASKAKKHEEVIEFVMTYTSKGCHEPLYRFSQSTFNKGEPEGILKKEDEGEERENPQRTGVLTGCYSIPVVPLRFCTIYKNQETLFQTILPHKEKIIKFLNYTTDKTEWSVKIFCDKKVFMDRYDQRKGQPIKIDQTSLLPGEGYLLAKKKHKICEEALRVEIQRILQDIYSTVLPYTDGCRFLRCFDKKIHGRSSDMVMNAAFLIKQQMLVSFRDSMNIQGEKYKNEGLVFELTGPWPPYSFCPEL</sequence>
<dbReference type="PANTHER" id="PTHR36852:SF1">
    <property type="entry name" value="PROTEIN GVPL 2"/>
    <property type="match status" value="1"/>
</dbReference>
<reference evidence="4 5" key="1">
    <citation type="journal article" date="2012" name="FEBS Lett.">
        <title>Anammox organism KSU-1 expresses a NirK-type copper-containing nitrite reductase instead of a NirS-type with cytochrome cd1.</title>
        <authorList>
            <person name="Hira D."/>
            <person name="Toh H."/>
            <person name="Migita C.T."/>
            <person name="Okubo H."/>
            <person name="Nishiyama T."/>
            <person name="Hattori M."/>
            <person name="Furukawa K."/>
            <person name="Fujii T."/>
        </authorList>
    </citation>
    <scope>NUCLEOTIDE SEQUENCE [LARGE SCALE GENOMIC DNA]</scope>
</reference>
<evidence type="ECO:0000256" key="1">
    <source>
        <dbReference type="ARBA" id="ARBA00022987"/>
    </source>
</evidence>
<dbReference type="InterPro" id="IPR009430">
    <property type="entry name" value="GvpL/GvpF"/>
</dbReference>
<dbReference type="AlphaFoldDB" id="I3IH20"/>
<dbReference type="Pfam" id="PF06386">
    <property type="entry name" value="GvpL_GvpF"/>
    <property type="match status" value="2"/>
</dbReference>
<dbReference type="GO" id="GO:0031412">
    <property type="term" value="P:gas vesicle organization"/>
    <property type="evidence" value="ECO:0007669"/>
    <property type="project" value="InterPro"/>
</dbReference>
<dbReference type="GO" id="GO:0031411">
    <property type="term" value="C:gas vesicle"/>
    <property type="evidence" value="ECO:0007669"/>
    <property type="project" value="UniProtKB-SubCell"/>
</dbReference>
<organism evidence="4 5">
    <name type="scientific">Candidatus Jettenia caeni</name>
    <dbReference type="NCBI Taxonomy" id="247490"/>
    <lineage>
        <taxon>Bacteria</taxon>
        <taxon>Pseudomonadati</taxon>
        <taxon>Planctomycetota</taxon>
        <taxon>Candidatus Brocadiia</taxon>
        <taxon>Candidatus Brocadiales</taxon>
        <taxon>Candidatus Brocadiaceae</taxon>
        <taxon>Candidatus Jettenia</taxon>
    </lineage>
</organism>
<gene>
    <name evidence="4" type="ORF">KSU1_B0158</name>
</gene>
<comment type="caution">
    <text evidence="4">The sequence shown here is derived from an EMBL/GenBank/DDBJ whole genome shotgun (WGS) entry which is preliminary data.</text>
</comment>
<dbReference type="STRING" id="247490.KSU1_B0158"/>
<comment type="similarity">
    <text evidence="3">Belongs to the gas vesicle GvpF/GvpL family.</text>
</comment>
<keyword evidence="5" id="KW-1185">Reference proteome</keyword>
<evidence type="ECO:0000313" key="4">
    <source>
        <dbReference type="EMBL" id="GAB61015.1"/>
    </source>
</evidence>
<dbReference type="OrthoDB" id="598329at2"/>
<evidence type="ECO:0000313" key="5">
    <source>
        <dbReference type="Proteomes" id="UP000002985"/>
    </source>
</evidence>
<accession>I3IH20</accession>